<protein>
    <submittedName>
        <fullName evidence="1">Uncharacterized protein</fullName>
    </submittedName>
</protein>
<organism evidence="1 2">
    <name type="scientific">Methylorubrum salsuginis</name>
    <dbReference type="NCBI Taxonomy" id="414703"/>
    <lineage>
        <taxon>Bacteria</taxon>
        <taxon>Pseudomonadati</taxon>
        <taxon>Pseudomonadota</taxon>
        <taxon>Alphaproteobacteria</taxon>
        <taxon>Hyphomicrobiales</taxon>
        <taxon>Methylobacteriaceae</taxon>
        <taxon>Methylorubrum</taxon>
    </lineage>
</organism>
<dbReference type="OrthoDB" id="8004575at2"/>
<gene>
    <name evidence="1" type="ORF">SAMN04488125_11755</name>
</gene>
<dbReference type="RefSeq" id="WP_091949671.1">
    <property type="nucleotide sequence ID" value="NZ_FOSV01000017.1"/>
</dbReference>
<dbReference type="AlphaFoldDB" id="A0A1I4IH96"/>
<keyword evidence="2" id="KW-1185">Reference proteome</keyword>
<sequence length="158" mass="17709">MAVNFQVVGIFYKTQVDLGQVGGNTVGDIIEYLYRADPTFYRSYMIADGNQIISMLGVRQVNPFSGRTGIQYPAGFYGLTQTFTSPTPNPYTVWQYYLSDQNNVRQPTSGDLSYTQAQVQDGWSIIWRLVTILNGPGNLSKRLKQFDTKLVTDLTGTP</sequence>
<evidence type="ECO:0000313" key="1">
    <source>
        <dbReference type="EMBL" id="SFL53181.1"/>
    </source>
</evidence>
<dbReference type="Proteomes" id="UP000198804">
    <property type="component" value="Unassembled WGS sequence"/>
</dbReference>
<dbReference type="EMBL" id="FOSV01000017">
    <property type="protein sequence ID" value="SFL53181.1"/>
    <property type="molecule type" value="Genomic_DNA"/>
</dbReference>
<name>A0A1I4IH96_9HYPH</name>
<proteinExistence type="predicted"/>
<accession>A0A1I4IH96</accession>
<evidence type="ECO:0000313" key="2">
    <source>
        <dbReference type="Proteomes" id="UP000198804"/>
    </source>
</evidence>
<reference evidence="2" key="1">
    <citation type="submission" date="2016-10" db="EMBL/GenBank/DDBJ databases">
        <authorList>
            <person name="Varghese N."/>
            <person name="Submissions S."/>
        </authorList>
    </citation>
    <scope>NUCLEOTIDE SEQUENCE [LARGE SCALE GENOMIC DNA]</scope>
    <source>
        <strain evidence="2">CGMCC 1.6474</strain>
    </source>
</reference>